<dbReference type="SUPFAM" id="SSF53474">
    <property type="entry name" value="alpha/beta-Hydrolases"/>
    <property type="match status" value="1"/>
</dbReference>
<dbReference type="EMBL" id="CP036432">
    <property type="protein sequence ID" value="QDV82203.1"/>
    <property type="molecule type" value="Genomic_DNA"/>
</dbReference>
<feature type="transmembrane region" description="Helical" evidence="6">
    <location>
        <begin position="73"/>
        <end position="95"/>
    </location>
</feature>
<gene>
    <name evidence="8" type="ORF">TBK1r_11280</name>
</gene>
<keyword evidence="4 6" id="KW-1133">Transmembrane helix</keyword>
<protein>
    <submittedName>
        <fullName evidence="8">SNARE associated Golgi protein</fullName>
    </submittedName>
</protein>
<keyword evidence="9" id="KW-1185">Reference proteome</keyword>
<dbReference type="PANTHER" id="PTHR12677">
    <property type="entry name" value="GOLGI APPARATUS MEMBRANE PROTEIN TVP38-RELATED"/>
    <property type="match status" value="1"/>
</dbReference>
<keyword evidence="3 6" id="KW-0812">Transmembrane</keyword>
<comment type="subcellular location">
    <subcellularLocation>
        <location evidence="1">Cell membrane</location>
        <topology evidence="1">Multi-pass membrane protein</topology>
    </subcellularLocation>
</comment>
<reference evidence="8 9" key="1">
    <citation type="submission" date="2019-02" db="EMBL/GenBank/DDBJ databases">
        <title>Deep-cultivation of Planctomycetes and their phenomic and genomic characterization uncovers novel biology.</title>
        <authorList>
            <person name="Wiegand S."/>
            <person name="Jogler M."/>
            <person name="Boedeker C."/>
            <person name="Pinto D."/>
            <person name="Vollmers J."/>
            <person name="Rivas-Marin E."/>
            <person name="Kohn T."/>
            <person name="Peeters S.H."/>
            <person name="Heuer A."/>
            <person name="Rast P."/>
            <person name="Oberbeckmann S."/>
            <person name="Bunk B."/>
            <person name="Jeske O."/>
            <person name="Meyerdierks A."/>
            <person name="Storesund J.E."/>
            <person name="Kallscheuer N."/>
            <person name="Luecker S."/>
            <person name="Lage O.M."/>
            <person name="Pohl T."/>
            <person name="Merkel B.J."/>
            <person name="Hornburger P."/>
            <person name="Mueller R.-W."/>
            <person name="Bruemmer F."/>
            <person name="Labrenz M."/>
            <person name="Spormann A.M."/>
            <person name="Op den Camp H."/>
            <person name="Overmann J."/>
            <person name="Amann R."/>
            <person name="Jetten M.S.M."/>
            <person name="Mascher T."/>
            <person name="Medema M.H."/>
            <person name="Devos D.P."/>
            <person name="Kaster A.-K."/>
            <person name="Ovreas L."/>
            <person name="Rohde M."/>
            <person name="Galperin M.Y."/>
            <person name="Jogler C."/>
        </authorList>
    </citation>
    <scope>NUCLEOTIDE SEQUENCE [LARGE SCALE GENOMIC DNA]</scope>
    <source>
        <strain evidence="8 9">TBK1r</strain>
    </source>
</reference>
<dbReference type="InterPro" id="IPR015414">
    <property type="entry name" value="TMEM64"/>
</dbReference>
<evidence type="ECO:0000313" key="8">
    <source>
        <dbReference type="EMBL" id="QDV82203.1"/>
    </source>
</evidence>
<dbReference type="InterPro" id="IPR032816">
    <property type="entry name" value="VTT_dom"/>
</dbReference>
<dbReference type="Proteomes" id="UP000318081">
    <property type="component" value="Chromosome"/>
</dbReference>
<sequence>MICIRKKDNTLRAVWVVIAIAAWFARDPLHLVVSNAAESHLLIRLAVYSCVYVIMAGLAIPGAVLLTVLAGPFFGLGPGTIVASFASTAGATIAFSASRRYMFCNVQHHQNDECQSICPGPGKWWLGNSGLGKWELLLLRLTPVMPFFAVNVLAGHSRLSIKQFWLISQVGMLPATYLLVRVGTLVPEAGQVSQTGMLAALWPLLLLGISAWFLRLFVVNGRSSERMTAHRFADTVVQYSLRASRLLMPVLAMVVFAPGCVAQKPNASLAAIYNPLAQRPDYERNPVIVIPGVLGSRLVDDETGKTVWGKYDKIRFRRRQSDDLPAVSLPMRQGVPLSQLRDRVRSDGTLAYLELSVFGIPVELQAYNQILQTLGVGGYRDSSHPRADEFNYGEEHFTCFQFDYDWRRDVAENAALLDKFIAEKREYIRREYASRYGITDAEIKFDIVAHSLGGLLSRYYLRYGSQQLPEDGSLPALDWAGAASVERLVMIGTPNAGSVFAIRDLVNGHQLSRVLPYYPPAALGTMPSIYQMLPRPRHQTLVDAQDPDQAYDFYDPELWRQMKWGLADPDQDAVLQELLPDVAERESRECIALDHQRKCLLKAKQLHQALDIPAAPPPGVTLHLYAGDAIATPAVMSVDTQTGKLEVAKSVPGDDTTTRHSALMSDQPVEAVSTRPASPIHWTSVMFLHTSHRKLTSDPVFTDNVLALLLQSPRYVQSPSNR</sequence>
<evidence type="ECO:0000256" key="2">
    <source>
        <dbReference type="ARBA" id="ARBA00022475"/>
    </source>
</evidence>
<organism evidence="8 9">
    <name type="scientific">Stieleria magnilauensis</name>
    <dbReference type="NCBI Taxonomy" id="2527963"/>
    <lineage>
        <taxon>Bacteria</taxon>
        <taxon>Pseudomonadati</taxon>
        <taxon>Planctomycetota</taxon>
        <taxon>Planctomycetia</taxon>
        <taxon>Pirellulales</taxon>
        <taxon>Pirellulaceae</taxon>
        <taxon>Stieleria</taxon>
    </lineage>
</organism>
<feature type="transmembrane region" description="Helical" evidence="6">
    <location>
        <begin position="166"/>
        <end position="186"/>
    </location>
</feature>
<proteinExistence type="predicted"/>
<keyword evidence="5 6" id="KW-0472">Membrane</keyword>
<feature type="transmembrane region" description="Helical" evidence="6">
    <location>
        <begin position="239"/>
        <end position="259"/>
    </location>
</feature>
<feature type="transmembrane region" description="Helical" evidence="6">
    <location>
        <begin position="45"/>
        <end position="66"/>
    </location>
</feature>
<evidence type="ECO:0000313" key="9">
    <source>
        <dbReference type="Proteomes" id="UP000318081"/>
    </source>
</evidence>
<keyword evidence="2" id="KW-1003">Cell membrane</keyword>
<feature type="transmembrane region" description="Helical" evidence="6">
    <location>
        <begin position="9"/>
        <end position="25"/>
    </location>
</feature>
<dbReference type="InterPro" id="IPR003386">
    <property type="entry name" value="LACT/PDAT_acylTrfase"/>
</dbReference>
<dbReference type="RefSeq" id="WP_419580998.1">
    <property type="nucleotide sequence ID" value="NZ_CP036432.1"/>
</dbReference>
<name>A0ABX5XJQ2_9BACT</name>
<feature type="domain" description="VTT" evidence="7">
    <location>
        <begin position="60"/>
        <end position="184"/>
    </location>
</feature>
<evidence type="ECO:0000256" key="4">
    <source>
        <dbReference type="ARBA" id="ARBA00022989"/>
    </source>
</evidence>
<evidence type="ECO:0000256" key="3">
    <source>
        <dbReference type="ARBA" id="ARBA00022692"/>
    </source>
</evidence>
<evidence type="ECO:0000259" key="7">
    <source>
        <dbReference type="Pfam" id="PF09335"/>
    </source>
</evidence>
<accession>A0ABX5XJQ2</accession>
<evidence type="ECO:0000256" key="5">
    <source>
        <dbReference type="ARBA" id="ARBA00023136"/>
    </source>
</evidence>
<dbReference type="Gene3D" id="3.40.50.1820">
    <property type="entry name" value="alpha/beta hydrolase"/>
    <property type="match status" value="1"/>
</dbReference>
<evidence type="ECO:0000256" key="6">
    <source>
        <dbReference type="SAM" id="Phobius"/>
    </source>
</evidence>
<dbReference type="Pfam" id="PF09335">
    <property type="entry name" value="VTT_dom"/>
    <property type="match status" value="1"/>
</dbReference>
<dbReference type="PANTHER" id="PTHR12677:SF59">
    <property type="entry name" value="GOLGI APPARATUS MEMBRANE PROTEIN TVP38-RELATED"/>
    <property type="match status" value="1"/>
</dbReference>
<evidence type="ECO:0000256" key="1">
    <source>
        <dbReference type="ARBA" id="ARBA00004651"/>
    </source>
</evidence>
<feature type="transmembrane region" description="Helical" evidence="6">
    <location>
        <begin position="198"/>
        <end position="218"/>
    </location>
</feature>
<dbReference type="Pfam" id="PF02450">
    <property type="entry name" value="LCAT"/>
    <property type="match status" value="1"/>
</dbReference>
<feature type="transmembrane region" description="Helical" evidence="6">
    <location>
        <begin position="136"/>
        <end position="154"/>
    </location>
</feature>
<dbReference type="InterPro" id="IPR029058">
    <property type="entry name" value="AB_hydrolase_fold"/>
</dbReference>